<feature type="domain" description="ABC transporter" evidence="6">
    <location>
        <begin position="11"/>
        <end position="260"/>
    </location>
</feature>
<dbReference type="InterPro" id="IPR013563">
    <property type="entry name" value="Oligopep_ABC_C"/>
</dbReference>
<proteinExistence type="inferred from homology"/>
<comment type="similarity">
    <text evidence="2">Belongs to the ABC transporter superfamily.</text>
</comment>
<feature type="domain" description="ABC transporter" evidence="6">
    <location>
        <begin position="290"/>
        <end position="529"/>
    </location>
</feature>
<dbReference type="InterPro" id="IPR027417">
    <property type="entry name" value="P-loop_NTPase"/>
</dbReference>
<dbReference type="EMBL" id="WUEY01000001">
    <property type="protein sequence ID" value="NEI68681.1"/>
    <property type="molecule type" value="Genomic_DNA"/>
</dbReference>
<organism evidence="7 8">
    <name type="scientific">Rhizobium lusitanum</name>
    <dbReference type="NCBI Taxonomy" id="293958"/>
    <lineage>
        <taxon>Bacteria</taxon>
        <taxon>Pseudomonadati</taxon>
        <taxon>Pseudomonadota</taxon>
        <taxon>Alphaproteobacteria</taxon>
        <taxon>Hyphomicrobiales</taxon>
        <taxon>Rhizobiaceae</taxon>
        <taxon>Rhizobium/Agrobacterium group</taxon>
        <taxon>Rhizobium</taxon>
    </lineage>
</organism>
<dbReference type="InterPro" id="IPR003439">
    <property type="entry name" value="ABC_transporter-like_ATP-bd"/>
</dbReference>
<comment type="caution">
    <text evidence="7">The sequence shown here is derived from an EMBL/GenBank/DDBJ whole genome shotgun (WGS) entry which is preliminary data.</text>
</comment>
<dbReference type="PANTHER" id="PTHR43776">
    <property type="entry name" value="TRANSPORT ATP-BINDING PROTEIN"/>
    <property type="match status" value="1"/>
</dbReference>
<dbReference type="Gene3D" id="3.40.50.300">
    <property type="entry name" value="P-loop containing nucleotide triphosphate hydrolases"/>
    <property type="match status" value="2"/>
</dbReference>
<dbReference type="GO" id="GO:0005886">
    <property type="term" value="C:plasma membrane"/>
    <property type="evidence" value="ECO:0007669"/>
    <property type="project" value="UniProtKB-SubCell"/>
</dbReference>
<dbReference type="NCBIfam" id="NF007739">
    <property type="entry name" value="PRK10419.1"/>
    <property type="match status" value="2"/>
</dbReference>
<accession>A0A6L9TZ33</accession>
<evidence type="ECO:0000313" key="8">
    <source>
        <dbReference type="Proteomes" id="UP000483035"/>
    </source>
</evidence>
<dbReference type="AlphaFoldDB" id="A0A6L9TZ33"/>
<evidence type="ECO:0000313" key="7">
    <source>
        <dbReference type="EMBL" id="NEI68681.1"/>
    </source>
</evidence>
<dbReference type="GO" id="GO:0015833">
    <property type="term" value="P:peptide transport"/>
    <property type="evidence" value="ECO:0007669"/>
    <property type="project" value="InterPro"/>
</dbReference>
<keyword evidence="5 7" id="KW-0067">ATP-binding</keyword>
<dbReference type="CDD" id="cd03257">
    <property type="entry name" value="ABC_NikE_OppD_transporters"/>
    <property type="match status" value="2"/>
</dbReference>
<evidence type="ECO:0000256" key="1">
    <source>
        <dbReference type="ARBA" id="ARBA00004417"/>
    </source>
</evidence>
<dbReference type="Pfam" id="PF00005">
    <property type="entry name" value="ABC_tran"/>
    <property type="match status" value="2"/>
</dbReference>
<keyword evidence="4" id="KW-0547">Nucleotide-binding</keyword>
<dbReference type="PROSITE" id="PS50893">
    <property type="entry name" value="ABC_TRANSPORTER_2"/>
    <property type="match status" value="2"/>
</dbReference>
<reference evidence="7 8" key="1">
    <citation type="submission" date="2019-12" db="EMBL/GenBank/DDBJ databases">
        <title>Rhizobium genotypes associated with high levels of biological nitrogen fixation by grain legumes in a temperate-maritime cropping system.</title>
        <authorList>
            <person name="Maluk M."/>
            <person name="Francesc Ferrando Molina F."/>
            <person name="Lopez Del Egido L."/>
            <person name="Lafos M."/>
            <person name="Langarica-Fuentes A."/>
            <person name="Gebre Yohannes G."/>
            <person name="Young M.W."/>
            <person name="Martin P."/>
            <person name="Gantlett R."/>
            <person name="Kenicer G."/>
            <person name="Hawes C."/>
            <person name="Begg G.S."/>
            <person name="Quilliam R.S."/>
            <person name="Squire G.R."/>
            <person name="Poole P.S."/>
            <person name="Young P.W."/>
            <person name="Iannetta P.M."/>
            <person name="James E.K."/>
        </authorList>
    </citation>
    <scope>NUCLEOTIDE SEQUENCE [LARGE SCALE GENOMIC DNA]</scope>
    <source>
        <strain evidence="7 8">JHI1118</strain>
    </source>
</reference>
<dbReference type="SUPFAM" id="SSF52540">
    <property type="entry name" value="P-loop containing nucleoside triphosphate hydrolases"/>
    <property type="match status" value="2"/>
</dbReference>
<dbReference type="NCBIfam" id="NF008453">
    <property type="entry name" value="PRK11308.1"/>
    <property type="match status" value="2"/>
</dbReference>
<dbReference type="Pfam" id="PF08352">
    <property type="entry name" value="oligo_HPY"/>
    <property type="match status" value="1"/>
</dbReference>
<dbReference type="InterPro" id="IPR017871">
    <property type="entry name" value="ABC_transporter-like_CS"/>
</dbReference>
<dbReference type="FunFam" id="3.40.50.300:FF:000016">
    <property type="entry name" value="Oligopeptide ABC transporter ATP-binding component"/>
    <property type="match status" value="2"/>
</dbReference>
<name>A0A6L9TZ33_9HYPH</name>
<dbReference type="InterPro" id="IPR050319">
    <property type="entry name" value="ABC_transp_ATP-bind"/>
</dbReference>
<evidence type="ECO:0000256" key="2">
    <source>
        <dbReference type="ARBA" id="ARBA00005417"/>
    </source>
</evidence>
<dbReference type="SMART" id="SM00382">
    <property type="entry name" value="AAA"/>
    <property type="match status" value="2"/>
</dbReference>
<dbReference type="GO" id="GO:0005524">
    <property type="term" value="F:ATP binding"/>
    <property type="evidence" value="ECO:0007669"/>
    <property type="project" value="UniProtKB-KW"/>
</dbReference>
<evidence type="ECO:0000259" key="6">
    <source>
        <dbReference type="PROSITE" id="PS50893"/>
    </source>
</evidence>
<evidence type="ECO:0000256" key="3">
    <source>
        <dbReference type="ARBA" id="ARBA00022448"/>
    </source>
</evidence>
<dbReference type="GO" id="GO:0016887">
    <property type="term" value="F:ATP hydrolysis activity"/>
    <property type="evidence" value="ECO:0007669"/>
    <property type="project" value="InterPro"/>
</dbReference>
<dbReference type="RefSeq" id="WP_163985096.1">
    <property type="nucleotide sequence ID" value="NZ_WUEY01000001.1"/>
</dbReference>
<evidence type="ECO:0000256" key="5">
    <source>
        <dbReference type="ARBA" id="ARBA00022840"/>
    </source>
</evidence>
<dbReference type="InterPro" id="IPR003593">
    <property type="entry name" value="AAA+_ATPase"/>
</dbReference>
<sequence length="545" mass="59944">MSENSTPLLSVRNLSVAFHQGGKTSTAVDGVSFDIRKGEVLALVGESGSGKSVSANSILKLLPYPAASHPSGEILFKGKDLLKASDNELRAVRGNDITMIFQEPMTSLNPLHSIERQISEILALHQGMTGHAARSRTLELLNQVGIREPEKRLKAYPHELSGGQRQRVMIAMALANRPELLIADEPTTALDVTVQAQILELLRELKGAHGMSMLFITHDLGIVRKFADRVCVMTKGRIVETGTAEDVFTRPQHEYTRHLLAAEPRGEPPVSDAAKPVVMEGSDIRVWFPIKAGFMRKVVDHVKAVDGIDLKLRAGQTLGVVGESGSGKTTLGLALARLISSRGRIAFVGKDIAGYSFREMRPLRNQLQVVFQDPYGSLSPRMSVGEIIAEGLKVHERSLSAEERDKRVCWALEEVGLDPSTRWRFPHEFSGGQRQRIAIARAMVLKPRFVMLDEPTSALDMSVQAQVVDLLRDLQKKHDLAYLFISHDLRVVKALANELIVMRFGKVVEQGASVDVFRAPKEDYTKALLAAAFNIEAVPTAAIQQ</sequence>
<dbReference type="PANTHER" id="PTHR43776:SF7">
    <property type="entry name" value="D,D-DIPEPTIDE TRANSPORT ATP-BINDING PROTEIN DDPF-RELATED"/>
    <property type="match status" value="1"/>
</dbReference>
<protein>
    <submittedName>
        <fullName evidence="7">Dipeptide ABC transporter ATP-binding protein</fullName>
    </submittedName>
</protein>
<dbReference type="GO" id="GO:0055085">
    <property type="term" value="P:transmembrane transport"/>
    <property type="evidence" value="ECO:0007669"/>
    <property type="project" value="UniProtKB-ARBA"/>
</dbReference>
<evidence type="ECO:0000256" key="4">
    <source>
        <dbReference type="ARBA" id="ARBA00022741"/>
    </source>
</evidence>
<keyword evidence="3" id="KW-0813">Transport</keyword>
<comment type="subcellular location">
    <subcellularLocation>
        <location evidence="1">Cell inner membrane</location>
        <topology evidence="1">Peripheral membrane protein</topology>
    </subcellularLocation>
</comment>
<dbReference type="PROSITE" id="PS00211">
    <property type="entry name" value="ABC_TRANSPORTER_1"/>
    <property type="match status" value="2"/>
</dbReference>
<dbReference type="Proteomes" id="UP000483035">
    <property type="component" value="Unassembled WGS sequence"/>
</dbReference>
<gene>
    <name evidence="7" type="ORF">GR212_03785</name>
</gene>